<dbReference type="PRINTS" id="PR00508">
    <property type="entry name" value="S21N4MTFRASE"/>
</dbReference>
<dbReference type="InterPro" id="IPR001091">
    <property type="entry name" value="RM_Methyltransferase"/>
</dbReference>
<dbReference type="PANTHER" id="PTHR13370:SF24">
    <property type="entry name" value="TYPE III RESTRICTION-MODIFICATION ENZYME STYLTI MOD SUBUNIT"/>
    <property type="match status" value="1"/>
</dbReference>
<dbReference type="EC" id="2.1.1.-" evidence="3"/>
<dbReference type="Proteomes" id="UP000094056">
    <property type="component" value="Unassembled WGS sequence"/>
</dbReference>
<dbReference type="Gene3D" id="3.40.50.150">
    <property type="entry name" value="Vaccinia Virus protein VP39"/>
    <property type="match status" value="1"/>
</dbReference>
<dbReference type="GO" id="GO:0008170">
    <property type="term" value="F:N-methyltransferase activity"/>
    <property type="evidence" value="ECO:0007669"/>
    <property type="project" value="InterPro"/>
</dbReference>
<proteinExistence type="inferred from homology"/>
<protein>
    <recommendedName>
        <fullName evidence="3">Methyltransferase</fullName>
        <ecNumber evidence="3">2.1.1.-</ecNumber>
    </recommendedName>
</protein>
<dbReference type="EMBL" id="MAYW01000237">
    <property type="protein sequence ID" value="ODS30365.1"/>
    <property type="molecule type" value="Genomic_DNA"/>
</dbReference>
<accession>A0A1E3X415</accession>
<evidence type="ECO:0000256" key="3">
    <source>
        <dbReference type="RuleBase" id="RU362026"/>
    </source>
</evidence>
<dbReference type="SUPFAM" id="SSF53335">
    <property type="entry name" value="S-adenosyl-L-methionine-dependent methyltransferases"/>
    <property type="match status" value="1"/>
</dbReference>
<evidence type="ECO:0000256" key="1">
    <source>
        <dbReference type="ARBA" id="ARBA00022603"/>
    </source>
</evidence>
<evidence type="ECO:0000313" key="5">
    <source>
        <dbReference type="EMBL" id="ODS30365.1"/>
    </source>
</evidence>
<keyword evidence="2" id="KW-0808">Transferase</keyword>
<evidence type="ECO:0000313" key="6">
    <source>
        <dbReference type="Proteomes" id="UP000094056"/>
    </source>
</evidence>
<sequence length="175" mass="19660">MKEHHDEGRIYYTRNGTAEYIRYLDEMPSVPLQDVWHDISPINPQAKERLGYPTQKLLALLERIIVASSNEGDVVLDPFCGCGTALDAAEGLKRKWIGIDITPIAVALIEKRLKDGYRSRLSPYEVHGFPTTIESAHELAKRSRYEFQDWVIEYLLGGVSNETKVGDGGFDGHAA</sequence>
<dbReference type="AlphaFoldDB" id="A0A1E3X415"/>
<dbReference type="PANTHER" id="PTHR13370">
    <property type="entry name" value="RNA METHYLASE-RELATED"/>
    <property type="match status" value="1"/>
</dbReference>
<evidence type="ECO:0000259" key="4">
    <source>
        <dbReference type="Pfam" id="PF01555"/>
    </source>
</evidence>
<keyword evidence="1 5" id="KW-0489">Methyltransferase</keyword>
<evidence type="ECO:0000256" key="2">
    <source>
        <dbReference type="ARBA" id="ARBA00022679"/>
    </source>
</evidence>
<dbReference type="GO" id="GO:0003677">
    <property type="term" value="F:DNA binding"/>
    <property type="evidence" value="ECO:0007669"/>
    <property type="project" value="InterPro"/>
</dbReference>
<comment type="caution">
    <text evidence="5">The sequence shown here is derived from an EMBL/GenBank/DDBJ whole genome shotgun (WGS) entry which is preliminary data.</text>
</comment>
<dbReference type="GO" id="GO:0005737">
    <property type="term" value="C:cytoplasm"/>
    <property type="evidence" value="ECO:0007669"/>
    <property type="project" value="TreeGrafter"/>
</dbReference>
<comment type="similarity">
    <text evidence="3">Belongs to the N(4)/N(6)-methyltransferase family.</text>
</comment>
<gene>
    <name evidence="5" type="ORF">SCARUB_04524</name>
</gene>
<organism evidence="5 6">
    <name type="scientific">Candidatus Scalindua rubra</name>
    <dbReference type="NCBI Taxonomy" id="1872076"/>
    <lineage>
        <taxon>Bacteria</taxon>
        <taxon>Pseudomonadati</taxon>
        <taxon>Planctomycetota</taxon>
        <taxon>Candidatus Brocadiia</taxon>
        <taxon>Candidatus Brocadiales</taxon>
        <taxon>Candidatus Scalinduaceae</taxon>
        <taxon>Candidatus Scalindua</taxon>
    </lineage>
</organism>
<feature type="domain" description="DNA methylase N-4/N-6" evidence="4">
    <location>
        <begin position="27"/>
        <end position="110"/>
    </location>
</feature>
<dbReference type="InterPro" id="IPR002941">
    <property type="entry name" value="DNA_methylase_N4/N6"/>
</dbReference>
<name>A0A1E3X415_9BACT</name>
<reference evidence="5 6" key="1">
    <citation type="submission" date="2016-07" db="EMBL/GenBank/DDBJ databases">
        <title>Draft genome of Scalindua rubra, obtained from a brine-seawater interface in the Red Sea, sheds light on salt adaptation in anammox bacteria.</title>
        <authorList>
            <person name="Speth D.R."/>
            <person name="Lagkouvardos I."/>
            <person name="Wang Y."/>
            <person name="Qian P.-Y."/>
            <person name="Dutilh B.E."/>
            <person name="Jetten M.S."/>
        </authorList>
    </citation>
    <scope>NUCLEOTIDE SEQUENCE [LARGE SCALE GENOMIC DNA]</scope>
    <source>
        <strain evidence="5">BSI-1</strain>
    </source>
</reference>
<dbReference type="Pfam" id="PF01555">
    <property type="entry name" value="N6_N4_Mtase"/>
    <property type="match status" value="1"/>
</dbReference>
<dbReference type="InterPro" id="IPR029063">
    <property type="entry name" value="SAM-dependent_MTases_sf"/>
</dbReference>
<dbReference type="GO" id="GO:0032259">
    <property type="term" value="P:methylation"/>
    <property type="evidence" value="ECO:0007669"/>
    <property type="project" value="UniProtKB-KW"/>
</dbReference>